<feature type="transmembrane region" description="Helical" evidence="7">
    <location>
        <begin position="213"/>
        <end position="231"/>
    </location>
</feature>
<keyword evidence="2 7" id="KW-0812">Transmembrane</keyword>
<evidence type="ECO:0000256" key="2">
    <source>
        <dbReference type="ARBA" id="ARBA00022692"/>
    </source>
</evidence>
<feature type="transmembrane region" description="Helical" evidence="7">
    <location>
        <begin position="177"/>
        <end position="201"/>
    </location>
</feature>
<protein>
    <recommendedName>
        <fullName evidence="8">Rhodopsin domain-containing protein</fullName>
    </recommendedName>
</protein>
<sequence length="346" mass="38240">MSAMSQPPPGGDVNIGWKLEVGTTVTFLCAAIAVSLRCFARWKYSQRGWDDYLMVFALLQALVATIIDFVAVNNGLGRHVFYLTTEQAVNQQYYSLLAQVFCVQALSFAKLSIVVSYMRVLHGTGIRFHQALLWTIGILVFVVNTMVIITFYTACNPTEKSWDPLVKGKCWTTDKKLGFFLLQGAFSAFSDFVLAFSPFFFLHKLQLKRATKALVLGLMALGAVTGVFAIIRTVETSTQLHPPPNKRPDPSYSTVMGLTWAGMERNIAILIGSVPALNPLVAPTTRFIRQTLSSSGSKLRSARSQSYQLSGKLSDNDSRRENSKNDAQVISASEEYIIPVQGRETA</sequence>
<evidence type="ECO:0000313" key="10">
    <source>
        <dbReference type="Proteomes" id="UP001152300"/>
    </source>
</evidence>
<organism evidence="9 10">
    <name type="scientific">Sclerotinia nivalis</name>
    <dbReference type="NCBI Taxonomy" id="352851"/>
    <lineage>
        <taxon>Eukaryota</taxon>
        <taxon>Fungi</taxon>
        <taxon>Dikarya</taxon>
        <taxon>Ascomycota</taxon>
        <taxon>Pezizomycotina</taxon>
        <taxon>Leotiomycetes</taxon>
        <taxon>Helotiales</taxon>
        <taxon>Sclerotiniaceae</taxon>
        <taxon>Sclerotinia</taxon>
    </lineage>
</organism>
<keyword evidence="4 7" id="KW-0472">Membrane</keyword>
<evidence type="ECO:0000256" key="5">
    <source>
        <dbReference type="ARBA" id="ARBA00038359"/>
    </source>
</evidence>
<comment type="similarity">
    <text evidence="5">Belongs to the SAT4 family.</text>
</comment>
<evidence type="ECO:0000256" key="1">
    <source>
        <dbReference type="ARBA" id="ARBA00004141"/>
    </source>
</evidence>
<name>A0A9X0ALS3_9HELO</name>
<dbReference type="AlphaFoldDB" id="A0A9X0ALS3"/>
<dbReference type="InterPro" id="IPR049326">
    <property type="entry name" value="Rhodopsin_dom_fungi"/>
</dbReference>
<dbReference type="PANTHER" id="PTHR33048:SF146">
    <property type="entry name" value="INTEGRAL MEMBRANE PROTEIN"/>
    <property type="match status" value="1"/>
</dbReference>
<keyword evidence="3 7" id="KW-1133">Transmembrane helix</keyword>
<keyword evidence="10" id="KW-1185">Reference proteome</keyword>
<feature type="transmembrane region" description="Helical" evidence="7">
    <location>
        <begin position="52"/>
        <end position="72"/>
    </location>
</feature>
<comment type="subcellular location">
    <subcellularLocation>
        <location evidence="1">Membrane</location>
        <topology evidence="1">Multi-pass membrane protein</topology>
    </subcellularLocation>
</comment>
<feature type="transmembrane region" description="Helical" evidence="7">
    <location>
        <begin position="20"/>
        <end position="40"/>
    </location>
</feature>
<evidence type="ECO:0000256" key="7">
    <source>
        <dbReference type="SAM" id="Phobius"/>
    </source>
</evidence>
<evidence type="ECO:0000313" key="9">
    <source>
        <dbReference type="EMBL" id="KAJ8065136.1"/>
    </source>
</evidence>
<dbReference type="OrthoDB" id="3489615at2759"/>
<proteinExistence type="inferred from homology"/>
<dbReference type="EMBL" id="JAPEIS010000006">
    <property type="protein sequence ID" value="KAJ8065136.1"/>
    <property type="molecule type" value="Genomic_DNA"/>
</dbReference>
<dbReference type="GO" id="GO:0016020">
    <property type="term" value="C:membrane"/>
    <property type="evidence" value="ECO:0007669"/>
    <property type="project" value="UniProtKB-SubCell"/>
</dbReference>
<evidence type="ECO:0000256" key="3">
    <source>
        <dbReference type="ARBA" id="ARBA00022989"/>
    </source>
</evidence>
<dbReference type="InterPro" id="IPR052337">
    <property type="entry name" value="SAT4-like"/>
</dbReference>
<dbReference type="Proteomes" id="UP001152300">
    <property type="component" value="Unassembled WGS sequence"/>
</dbReference>
<feature type="domain" description="Rhodopsin" evidence="8">
    <location>
        <begin position="36"/>
        <end position="281"/>
    </location>
</feature>
<accession>A0A9X0ALS3</accession>
<gene>
    <name evidence="9" type="ORF">OCU04_005849</name>
</gene>
<reference evidence="9" key="1">
    <citation type="submission" date="2022-11" db="EMBL/GenBank/DDBJ databases">
        <title>Genome Resource of Sclerotinia nivalis Strain SnTB1, a Plant Pathogen Isolated from American Ginseng.</title>
        <authorList>
            <person name="Fan S."/>
        </authorList>
    </citation>
    <scope>NUCLEOTIDE SEQUENCE</scope>
    <source>
        <strain evidence="9">SnTB1</strain>
    </source>
</reference>
<comment type="caution">
    <text evidence="9">The sequence shown here is derived from an EMBL/GenBank/DDBJ whole genome shotgun (WGS) entry which is preliminary data.</text>
</comment>
<evidence type="ECO:0000256" key="6">
    <source>
        <dbReference type="SAM" id="MobiDB-lite"/>
    </source>
</evidence>
<feature type="compositionally biased region" description="Basic and acidic residues" evidence="6">
    <location>
        <begin position="314"/>
        <end position="324"/>
    </location>
</feature>
<evidence type="ECO:0000259" key="8">
    <source>
        <dbReference type="Pfam" id="PF20684"/>
    </source>
</evidence>
<evidence type="ECO:0000256" key="4">
    <source>
        <dbReference type="ARBA" id="ARBA00023136"/>
    </source>
</evidence>
<dbReference type="PANTHER" id="PTHR33048">
    <property type="entry name" value="PTH11-LIKE INTEGRAL MEMBRANE PROTEIN (AFU_ORTHOLOGUE AFUA_5G11245)"/>
    <property type="match status" value="1"/>
</dbReference>
<feature type="transmembrane region" description="Helical" evidence="7">
    <location>
        <begin position="92"/>
        <end position="120"/>
    </location>
</feature>
<dbReference type="Pfam" id="PF20684">
    <property type="entry name" value="Fung_rhodopsin"/>
    <property type="match status" value="1"/>
</dbReference>
<feature type="transmembrane region" description="Helical" evidence="7">
    <location>
        <begin position="132"/>
        <end position="154"/>
    </location>
</feature>
<feature type="region of interest" description="Disordered" evidence="6">
    <location>
        <begin position="299"/>
        <end position="330"/>
    </location>
</feature>